<gene>
    <name evidence="1" type="ORF">KK1_006295</name>
</gene>
<dbReference type="AlphaFoldDB" id="A0A151U344"/>
<sequence length="54" mass="6425">MVGSLLYLIVSKPNIMFSVYLYVEFQFDPTKSYLKVDKRIFRYLVGSTNLCLFY</sequence>
<keyword evidence="2" id="KW-1185">Reference proteome</keyword>
<reference evidence="1 2" key="1">
    <citation type="journal article" date="2012" name="Nat. Biotechnol.">
        <title>Draft genome sequence of pigeonpea (Cajanus cajan), an orphan legume crop of resource-poor farmers.</title>
        <authorList>
            <person name="Varshney R.K."/>
            <person name="Chen W."/>
            <person name="Li Y."/>
            <person name="Bharti A.K."/>
            <person name="Saxena R.K."/>
            <person name="Schlueter J.A."/>
            <person name="Donoghue M.T."/>
            <person name="Azam S."/>
            <person name="Fan G."/>
            <person name="Whaley A.M."/>
            <person name="Farmer A.D."/>
            <person name="Sheridan J."/>
            <person name="Iwata A."/>
            <person name="Tuteja R."/>
            <person name="Penmetsa R.V."/>
            <person name="Wu W."/>
            <person name="Upadhyaya H.D."/>
            <person name="Yang S.P."/>
            <person name="Shah T."/>
            <person name="Saxena K.B."/>
            <person name="Michael T."/>
            <person name="McCombie W.R."/>
            <person name="Yang B."/>
            <person name="Zhang G."/>
            <person name="Yang H."/>
            <person name="Wang J."/>
            <person name="Spillane C."/>
            <person name="Cook D.R."/>
            <person name="May G.D."/>
            <person name="Xu X."/>
            <person name="Jackson S.A."/>
        </authorList>
    </citation>
    <scope>NUCLEOTIDE SEQUENCE [LARGE SCALE GENOMIC DNA]</scope>
    <source>
        <strain evidence="2">cv. Asha</strain>
    </source>
</reference>
<protein>
    <recommendedName>
        <fullName evidence="3">Retrovirus-related Pol polyprotein from transposon TNT 1-94</fullName>
    </recommendedName>
</protein>
<proteinExistence type="predicted"/>
<dbReference type="EMBL" id="CM003604">
    <property type="protein sequence ID" value="KYP73648.1"/>
    <property type="molecule type" value="Genomic_DNA"/>
</dbReference>
<accession>A0A151U344</accession>
<evidence type="ECO:0008006" key="3">
    <source>
        <dbReference type="Google" id="ProtNLM"/>
    </source>
</evidence>
<dbReference type="Proteomes" id="UP000075243">
    <property type="component" value="Chromosome 2"/>
</dbReference>
<evidence type="ECO:0000313" key="2">
    <source>
        <dbReference type="Proteomes" id="UP000075243"/>
    </source>
</evidence>
<name>A0A151U344_CAJCA</name>
<dbReference type="Gramene" id="C.cajan_06126.t">
    <property type="protein sequence ID" value="C.cajan_06126.t.cds1"/>
    <property type="gene ID" value="C.cajan_06126"/>
</dbReference>
<evidence type="ECO:0000313" key="1">
    <source>
        <dbReference type="EMBL" id="KYP73648.1"/>
    </source>
</evidence>
<organism evidence="1 2">
    <name type="scientific">Cajanus cajan</name>
    <name type="common">Pigeon pea</name>
    <name type="synonym">Cajanus indicus</name>
    <dbReference type="NCBI Taxonomy" id="3821"/>
    <lineage>
        <taxon>Eukaryota</taxon>
        <taxon>Viridiplantae</taxon>
        <taxon>Streptophyta</taxon>
        <taxon>Embryophyta</taxon>
        <taxon>Tracheophyta</taxon>
        <taxon>Spermatophyta</taxon>
        <taxon>Magnoliopsida</taxon>
        <taxon>eudicotyledons</taxon>
        <taxon>Gunneridae</taxon>
        <taxon>Pentapetalae</taxon>
        <taxon>rosids</taxon>
        <taxon>fabids</taxon>
        <taxon>Fabales</taxon>
        <taxon>Fabaceae</taxon>
        <taxon>Papilionoideae</taxon>
        <taxon>50 kb inversion clade</taxon>
        <taxon>NPAAA clade</taxon>
        <taxon>indigoferoid/millettioid clade</taxon>
        <taxon>Phaseoleae</taxon>
        <taxon>Cajanus</taxon>
    </lineage>
</organism>